<dbReference type="GO" id="GO:0009279">
    <property type="term" value="C:cell outer membrane"/>
    <property type="evidence" value="ECO:0007669"/>
    <property type="project" value="UniProtKB-SubCell"/>
</dbReference>
<evidence type="ECO:0000256" key="7">
    <source>
        <dbReference type="ARBA" id="ARBA00023004"/>
    </source>
</evidence>
<evidence type="ECO:0000256" key="12">
    <source>
        <dbReference type="PROSITE-ProRule" id="PRU01360"/>
    </source>
</evidence>
<dbReference type="Pfam" id="PF07715">
    <property type="entry name" value="Plug"/>
    <property type="match status" value="1"/>
</dbReference>
<keyword evidence="3 12" id="KW-1134">Transmembrane beta strand</keyword>
<dbReference type="GO" id="GO:0006826">
    <property type="term" value="P:iron ion transport"/>
    <property type="evidence" value="ECO:0007669"/>
    <property type="project" value="UniProtKB-KW"/>
</dbReference>
<keyword evidence="4" id="KW-0410">Iron transport</keyword>
<keyword evidence="18" id="KW-1185">Reference proteome</keyword>
<name>A0AAW9RC26_9GAMM</name>
<evidence type="ECO:0000259" key="16">
    <source>
        <dbReference type="Pfam" id="PF07715"/>
    </source>
</evidence>
<dbReference type="PANTHER" id="PTHR32552">
    <property type="entry name" value="FERRICHROME IRON RECEPTOR-RELATED"/>
    <property type="match status" value="1"/>
</dbReference>
<evidence type="ECO:0000256" key="9">
    <source>
        <dbReference type="ARBA" id="ARBA00023077"/>
    </source>
</evidence>
<protein>
    <submittedName>
        <fullName evidence="17">TonB-dependent receptor</fullName>
    </submittedName>
</protein>
<dbReference type="InterPro" id="IPR010917">
    <property type="entry name" value="TonB_rcpt_CS"/>
</dbReference>
<accession>A0AAW9RC26</accession>
<keyword evidence="11 12" id="KW-0998">Cell outer membrane</keyword>
<organism evidence="17 18">
    <name type="scientific">Elongatibacter sediminis</name>
    <dbReference type="NCBI Taxonomy" id="3119006"/>
    <lineage>
        <taxon>Bacteria</taxon>
        <taxon>Pseudomonadati</taxon>
        <taxon>Pseudomonadota</taxon>
        <taxon>Gammaproteobacteria</taxon>
        <taxon>Chromatiales</taxon>
        <taxon>Wenzhouxiangellaceae</taxon>
        <taxon>Elongatibacter</taxon>
    </lineage>
</organism>
<dbReference type="CDD" id="cd01347">
    <property type="entry name" value="ligand_gated_channel"/>
    <property type="match status" value="1"/>
</dbReference>
<dbReference type="InterPro" id="IPR012910">
    <property type="entry name" value="Plug_dom"/>
</dbReference>
<evidence type="ECO:0000256" key="5">
    <source>
        <dbReference type="ARBA" id="ARBA00022692"/>
    </source>
</evidence>
<dbReference type="SUPFAM" id="SSF56935">
    <property type="entry name" value="Porins"/>
    <property type="match status" value="1"/>
</dbReference>
<dbReference type="InterPro" id="IPR036942">
    <property type="entry name" value="Beta-barrel_TonB_sf"/>
</dbReference>
<dbReference type="PROSITE" id="PS01156">
    <property type="entry name" value="TONB_DEPENDENT_REC_2"/>
    <property type="match status" value="1"/>
</dbReference>
<gene>
    <name evidence="17" type="ORF">V3330_01540</name>
</gene>
<evidence type="ECO:0000256" key="11">
    <source>
        <dbReference type="ARBA" id="ARBA00023237"/>
    </source>
</evidence>
<evidence type="ECO:0000256" key="4">
    <source>
        <dbReference type="ARBA" id="ARBA00022496"/>
    </source>
</evidence>
<proteinExistence type="inferred from homology"/>
<dbReference type="PANTHER" id="PTHR32552:SF81">
    <property type="entry name" value="TONB-DEPENDENT OUTER MEMBRANE RECEPTOR"/>
    <property type="match status" value="1"/>
</dbReference>
<dbReference type="InterPro" id="IPR039426">
    <property type="entry name" value="TonB-dep_rcpt-like"/>
</dbReference>
<feature type="domain" description="TonB-dependent receptor plug" evidence="16">
    <location>
        <begin position="35"/>
        <end position="144"/>
    </location>
</feature>
<keyword evidence="2 12" id="KW-0813">Transport</keyword>
<keyword evidence="10 12" id="KW-0472">Membrane</keyword>
<evidence type="ECO:0000313" key="18">
    <source>
        <dbReference type="Proteomes" id="UP001359886"/>
    </source>
</evidence>
<dbReference type="PROSITE" id="PS52016">
    <property type="entry name" value="TONB_DEPENDENT_REC_3"/>
    <property type="match status" value="1"/>
</dbReference>
<comment type="similarity">
    <text evidence="12 14">Belongs to the TonB-dependent receptor family.</text>
</comment>
<keyword evidence="8" id="KW-0406">Ion transport</keyword>
<sequence>MCLTGLPAPVAAQDQAADPLLEEVIVTAQYREERLQDVPISISAFDGDSLRELRVSTPADLARITPGLFMNRSSVNQSDPEFTLRGIGTNDSSPNQNPAAPLYVDGVSVPFNAMVGHVLFDQERVEVLKGPQGTLYGRNSTAGAVNFISTRPGPEREGYFTASYGERDRIDLEGGITIPISDRFSMRFAGVVAQEDGWQTIDLTDYVLDTDPSFADPVRRNGDVDRKAIRISALFTPSDSVENLFILDAGRDDSQVYAFKHAGNLSRDNPAEFCSFVFTGIRNDNDCVSFAYDSRTAPRIPVNFAGRDLFIQDPGNRGDLVTVSDPNPDPRTTIKNFHMGSQVDSEALGLTNTLNWSPGRFHVTSVTGYRTFDRVSGFGQQGGPFITIGGEFDQEMDVFTQELRIASDSSWDDLYWVAGLFYSNEDIENYNIQNLAEHKFFSAIFNDGFTQKTDVIAAFGQVEWSLNDQVQLVGGLRFTSEDRSFHFTGQMVGAAPQIVPEYREKVSSDEATWRLGVNFRPNDNWLWYGNISTGFRGKGFPASIAFSVPQLQPFNEETLTAYEAGFKSVLLDGDLQFNTAVYYYDFEDFQAQTAVEREGLRLIVLANAGQARVIGTEVDVRWFATESLSFNAGVNWMDAEIRSGDYEGDNMIRSPDVMARGSVRFDAPQSIGGYEPFAQLDFSYNSKMDFILANQIGATEGSYWLLNARVGMRLPNPDWEVSLWIENLTDEVYKSEVFGPGSDFLPAGILYGPPRQFGATVTYTF</sequence>
<keyword evidence="5 12" id="KW-0812">Transmembrane</keyword>
<evidence type="ECO:0000256" key="8">
    <source>
        <dbReference type="ARBA" id="ARBA00023065"/>
    </source>
</evidence>
<comment type="subcellular location">
    <subcellularLocation>
        <location evidence="1 12">Cell outer membrane</location>
        <topology evidence="1 12">Multi-pass membrane protein</topology>
    </subcellularLocation>
</comment>
<dbReference type="Proteomes" id="UP001359886">
    <property type="component" value="Unassembled WGS sequence"/>
</dbReference>
<evidence type="ECO:0000313" key="17">
    <source>
        <dbReference type="EMBL" id="MEJ8566293.1"/>
    </source>
</evidence>
<evidence type="ECO:0000256" key="14">
    <source>
        <dbReference type="RuleBase" id="RU003357"/>
    </source>
</evidence>
<keyword evidence="9 14" id="KW-0798">TonB box</keyword>
<evidence type="ECO:0000256" key="13">
    <source>
        <dbReference type="PROSITE-ProRule" id="PRU10144"/>
    </source>
</evidence>
<feature type="domain" description="TonB-dependent receptor-like beta-barrel" evidence="15">
    <location>
        <begin position="315"/>
        <end position="728"/>
    </location>
</feature>
<evidence type="ECO:0000256" key="10">
    <source>
        <dbReference type="ARBA" id="ARBA00023136"/>
    </source>
</evidence>
<evidence type="ECO:0000256" key="6">
    <source>
        <dbReference type="ARBA" id="ARBA00022729"/>
    </source>
</evidence>
<dbReference type="InterPro" id="IPR000531">
    <property type="entry name" value="Beta-barrel_TonB"/>
</dbReference>
<feature type="short sequence motif" description="TonB C-terminal box" evidence="13">
    <location>
        <begin position="748"/>
        <end position="765"/>
    </location>
</feature>
<dbReference type="AlphaFoldDB" id="A0AAW9RC26"/>
<evidence type="ECO:0000256" key="1">
    <source>
        <dbReference type="ARBA" id="ARBA00004571"/>
    </source>
</evidence>
<dbReference type="Pfam" id="PF00593">
    <property type="entry name" value="TonB_dep_Rec_b-barrel"/>
    <property type="match status" value="1"/>
</dbReference>
<keyword evidence="17" id="KW-0675">Receptor</keyword>
<keyword evidence="7" id="KW-0408">Iron</keyword>
<evidence type="ECO:0000259" key="15">
    <source>
        <dbReference type="Pfam" id="PF00593"/>
    </source>
</evidence>
<comment type="caution">
    <text evidence="17">The sequence shown here is derived from an EMBL/GenBank/DDBJ whole genome shotgun (WGS) entry which is preliminary data.</text>
</comment>
<evidence type="ECO:0000256" key="2">
    <source>
        <dbReference type="ARBA" id="ARBA00022448"/>
    </source>
</evidence>
<dbReference type="EMBL" id="JAZHOG010000001">
    <property type="protein sequence ID" value="MEJ8566293.1"/>
    <property type="molecule type" value="Genomic_DNA"/>
</dbReference>
<keyword evidence="6" id="KW-0732">Signal</keyword>
<dbReference type="Gene3D" id="2.40.170.20">
    <property type="entry name" value="TonB-dependent receptor, beta-barrel domain"/>
    <property type="match status" value="2"/>
</dbReference>
<evidence type="ECO:0000256" key="3">
    <source>
        <dbReference type="ARBA" id="ARBA00022452"/>
    </source>
</evidence>
<reference evidence="17 18" key="1">
    <citation type="submission" date="2024-02" db="EMBL/GenBank/DDBJ databases">
        <title>A novel Wenzhouxiangellaceae bacterium, isolated from coastal sediments.</title>
        <authorList>
            <person name="Du Z.-J."/>
            <person name="Ye Y.-Q."/>
            <person name="Zhang X.-Y."/>
        </authorList>
    </citation>
    <scope>NUCLEOTIDE SEQUENCE [LARGE SCALE GENOMIC DNA]</scope>
    <source>
        <strain evidence="17 18">CH-27</strain>
    </source>
</reference>